<gene>
    <name evidence="3" type="ORF">BDA96_05G216100</name>
</gene>
<sequence length="290" mass="31065">MGHWFQGHGFLLRLRRACCRLSASAPASALLLHCGRQLQCMQLQTITHSVAEPNTSVPTQTGGTKSTRRTCTLPPVIPARLGRLRCVRVAPAAPPPSPPPAAPPPPSPPAAAAGSPSRWRRLLILATSCRGCSSPVRPRLARMRLGVCAARPTCTWLPGSDTTYLSWMEAPAEERPFRIDADLNCGATHLAWICRYKVAPLSLPAAVQPVSMVVPCSSRWRMGSQATDLASKHVDPDSSCPLLVLAAREAPIFHRKRLLERPQSSTPGSCMLMALLAAGKLPACPHPPSG</sequence>
<feature type="compositionally biased region" description="Pro residues" evidence="1">
    <location>
        <begin position="92"/>
        <end position="109"/>
    </location>
</feature>
<feature type="chain" id="PRO_5037772044" description="Ig-like domain-containing protein" evidence="2">
    <location>
        <begin position="20"/>
        <end position="290"/>
    </location>
</feature>
<evidence type="ECO:0000256" key="2">
    <source>
        <dbReference type="SAM" id="SignalP"/>
    </source>
</evidence>
<feature type="signal peptide" evidence="2">
    <location>
        <begin position="1"/>
        <end position="19"/>
    </location>
</feature>
<evidence type="ECO:0000313" key="4">
    <source>
        <dbReference type="Proteomes" id="UP000807115"/>
    </source>
</evidence>
<name>A0A921QZC5_SORBI</name>
<dbReference type="Proteomes" id="UP000807115">
    <property type="component" value="Chromosome 5"/>
</dbReference>
<keyword evidence="2" id="KW-0732">Signal</keyword>
<dbReference type="EMBL" id="CM027684">
    <property type="protein sequence ID" value="KAG0530777.1"/>
    <property type="molecule type" value="Genomic_DNA"/>
</dbReference>
<proteinExistence type="predicted"/>
<dbReference type="AlphaFoldDB" id="A0A921QZC5"/>
<evidence type="ECO:0000256" key="1">
    <source>
        <dbReference type="SAM" id="MobiDB-lite"/>
    </source>
</evidence>
<protein>
    <recommendedName>
        <fullName evidence="5">Ig-like domain-containing protein</fullName>
    </recommendedName>
</protein>
<comment type="caution">
    <text evidence="3">The sequence shown here is derived from an EMBL/GenBank/DDBJ whole genome shotgun (WGS) entry which is preliminary data.</text>
</comment>
<evidence type="ECO:0000313" key="3">
    <source>
        <dbReference type="EMBL" id="KAG0530777.1"/>
    </source>
</evidence>
<feature type="region of interest" description="Disordered" evidence="1">
    <location>
        <begin position="90"/>
        <end position="114"/>
    </location>
</feature>
<evidence type="ECO:0008006" key="5">
    <source>
        <dbReference type="Google" id="ProtNLM"/>
    </source>
</evidence>
<accession>A0A921QZC5</accession>
<reference evidence="3" key="1">
    <citation type="journal article" date="2019" name="BMC Genomics">
        <title>A new reference genome for Sorghum bicolor reveals high levels of sequence similarity between sweet and grain genotypes: implications for the genetics of sugar metabolism.</title>
        <authorList>
            <person name="Cooper E.A."/>
            <person name="Brenton Z.W."/>
            <person name="Flinn B.S."/>
            <person name="Jenkins J."/>
            <person name="Shu S."/>
            <person name="Flowers D."/>
            <person name="Luo F."/>
            <person name="Wang Y."/>
            <person name="Xia P."/>
            <person name="Barry K."/>
            <person name="Daum C."/>
            <person name="Lipzen A."/>
            <person name="Yoshinaga Y."/>
            <person name="Schmutz J."/>
            <person name="Saski C."/>
            <person name="Vermerris W."/>
            <person name="Kresovich S."/>
        </authorList>
    </citation>
    <scope>NUCLEOTIDE SEQUENCE</scope>
</reference>
<organism evidence="3 4">
    <name type="scientific">Sorghum bicolor</name>
    <name type="common">Sorghum</name>
    <name type="synonym">Sorghum vulgare</name>
    <dbReference type="NCBI Taxonomy" id="4558"/>
    <lineage>
        <taxon>Eukaryota</taxon>
        <taxon>Viridiplantae</taxon>
        <taxon>Streptophyta</taxon>
        <taxon>Embryophyta</taxon>
        <taxon>Tracheophyta</taxon>
        <taxon>Spermatophyta</taxon>
        <taxon>Magnoliopsida</taxon>
        <taxon>Liliopsida</taxon>
        <taxon>Poales</taxon>
        <taxon>Poaceae</taxon>
        <taxon>PACMAD clade</taxon>
        <taxon>Panicoideae</taxon>
        <taxon>Andropogonodae</taxon>
        <taxon>Andropogoneae</taxon>
        <taxon>Sorghinae</taxon>
        <taxon>Sorghum</taxon>
    </lineage>
</organism>
<reference evidence="3" key="2">
    <citation type="submission" date="2020-10" db="EMBL/GenBank/DDBJ databases">
        <authorList>
            <person name="Cooper E.A."/>
            <person name="Brenton Z.W."/>
            <person name="Flinn B.S."/>
            <person name="Jenkins J."/>
            <person name="Shu S."/>
            <person name="Flowers D."/>
            <person name="Luo F."/>
            <person name="Wang Y."/>
            <person name="Xia P."/>
            <person name="Barry K."/>
            <person name="Daum C."/>
            <person name="Lipzen A."/>
            <person name="Yoshinaga Y."/>
            <person name="Schmutz J."/>
            <person name="Saski C."/>
            <person name="Vermerris W."/>
            <person name="Kresovich S."/>
        </authorList>
    </citation>
    <scope>NUCLEOTIDE SEQUENCE</scope>
</reference>